<reference evidence="8" key="2">
    <citation type="submission" date="2015-06" db="UniProtKB">
        <authorList>
            <consortium name="EnsemblMetazoa"/>
        </authorList>
    </citation>
    <scope>IDENTIFICATION</scope>
</reference>
<feature type="transmembrane region" description="Helical" evidence="6">
    <location>
        <begin position="411"/>
        <end position="431"/>
    </location>
</feature>
<evidence type="ECO:0000256" key="7">
    <source>
        <dbReference type="SAM" id="SignalP"/>
    </source>
</evidence>
<evidence type="ECO:0000256" key="5">
    <source>
        <dbReference type="ARBA" id="ARBA00023136"/>
    </source>
</evidence>
<evidence type="ECO:0008006" key="10">
    <source>
        <dbReference type="Google" id="ProtNLM"/>
    </source>
</evidence>
<feature type="transmembrane region" description="Helical" evidence="6">
    <location>
        <begin position="194"/>
        <end position="220"/>
    </location>
</feature>
<accession>T1K1Y8</accession>
<keyword evidence="3 6" id="KW-0812">Transmembrane</keyword>
<dbReference type="Pfam" id="PF03348">
    <property type="entry name" value="Serinc"/>
    <property type="match status" value="1"/>
</dbReference>
<evidence type="ECO:0000313" key="8">
    <source>
        <dbReference type="EnsemblMetazoa" id="tetur04g03120.1"/>
    </source>
</evidence>
<comment type="similarity">
    <text evidence="2">Belongs to the TDE1 family.</text>
</comment>
<feature type="transmembrane region" description="Helical" evidence="6">
    <location>
        <begin position="371"/>
        <end position="391"/>
    </location>
</feature>
<feature type="transmembrane region" description="Helical" evidence="6">
    <location>
        <begin position="232"/>
        <end position="250"/>
    </location>
</feature>
<dbReference type="Proteomes" id="UP000015104">
    <property type="component" value="Unassembled WGS sequence"/>
</dbReference>
<dbReference type="AlphaFoldDB" id="T1K1Y8"/>
<dbReference type="EnsemblMetazoa" id="tetur04g03120.1">
    <property type="protein sequence ID" value="tetur04g03120.1"/>
    <property type="gene ID" value="tetur04g03120"/>
</dbReference>
<feature type="transmembrane region" description="Helical" evidence="6">
    <location>
        <begin position="94"/>
        <end position="111"/>
    </location>
</feature>
<keyword evidence="9" id="KW-1185">Reference proteome</keyword>
<gene>
    <name evidence="8" type="primary">107359997</name>
</gene>
<keyword evidence="4 6" id="KW-1133">Transmembrane helix</keyword>
<evidence type="ECO:0000256" key="1">
    <source>
        <dbReference type="ARBA" id="ARBA00004141"/>
    </source>
</evidence>
<dbReference type="PANTHER" id="PTHR10383:SF9">
    <property type="entry name" value="SERINE INCORPORATOR, ISOFORM F"/>
    <property type="match status" value="1"/>
</dbReference>
<sequence>MGALLSVFTVGQLACCCSSAACNLAFCGLQSCFSSIVSRIMYAMMLFLSTLLSWIMMSPWVTEKLKEVPFCKSGSGYSAMCIQAVGYLSTYRILFAQTIFFLMFSLIMLNVKSSKDGRAAIQNGFWGPKFLVLIGLMVGAFFIPEADTFGQVWMYAGLVGGFLFILIQLILIIDFAHSWAESWVEKMEQTESRWWYAGLVFFTLLHYIAAITGYVFLYLYYTTENGCGLQKFFISTNLIVCFILSALSILPDVQEAQPRSGLLQSSLITLYTMYLTWSAMNNSADNCKPSIFQHGNDKTFDSMSLVGLGIWFACVLYSSIRTSSNSQVGKITMSERILMKDTSSGNSDGETGGIVTSNDNEEDGVTYSWSFFHFMFALATLYVMMTLTNWYKPDLKSGNLNQNEGSMWIKIISSWLCCLLYIWTLIAPIILPDRDFS</sequence>
<keyword evidence="5 6" id="KW-0472">Membrane</keyword>
<protein>
    <recommendedName>
        <fullName evidence="10">Serine incorporator</fullName>
    </recommendedName>
</protein>
<dbReference type="eggNOG" id="KOG2592">
    <property type="taxonomic scope" value="Eukaryota"/>
</dbReference>
<organism evidence="8 9">
    <name type="scientific">Tetranychus urticae</name>
    <name type="common">Two-spotted spider mite</name>
    <dbReference type="NCBI Taxonomy" id="32264"/>
    <lineage>
        <taxon>Eukaryota</taxon>
        <taxon>Metazoa</taxon>
        <taxon>Ecdysozoa</taxon>
        <taxon>Arthropoda</taxon>
        <taxon>Chelicerata</taxon>
        <taxon>Arachnida</taxon>
        <taxon>Acari</taxon>
        <taxon>Acariformes</taxon>
        <taxon>Trombidiformes</taxon>
        <taxon>Prostigmata</taxon>
        <taxon>Eleutherengona</taxon>
        <taxon>Raphignathae</taxon>
        <taxon>Tetranychoidea</taxon>
        <taxon>Tetranychidae</taxon>
        <taxon>Tetranychus</taxon>
    </lineage>
</organism>
<evidence type="ECO:0000256" key="4">
    <source>
        <dbReference type="ARBA" id="ARBA00022989"/>
    </source>
</evidence>
<evidence type="ECO:0000256" key="2">
    <source>
        <dbReference type="ARBA" id="ARBA00006665"/>
    </source>
</evidence>
<feature type="transmembrane region" description="Helical" evidence="6">
    <location>
        <begin position="300"/>
        <end position="320"/>
    </location>
</feature>
<feature type="transmembrane region" description="Helical" evidence="6">
    <location>
        <begin position="123"/>
        <end position="143"/>
    </location>
</feature>
<feature type="transmembrane region" description="Helical" evidence="6">
    <location>
        <begin position="155"/>
        <end position="173"/>
    </location>
</feature>
<feature type="transmembrane region" description="Helical" evidence="6">
    <location>
        <begin position="36"/>
        <end position="57"/>
    </location>
</feature>
<feature type="signal peptide" evidence="7">
    <location>
        <begin position="1"/>
        <end position="19"/>
    </location>
</feature>
<reference evidence="9" key="1">
    <citation type="submission" date="2011-08" db="EMBL/GenBank/DDBJ databases">
        <authorList>
            <person name="Rombauts S."/>
        </authorList>
    </citation>
    <scope>NUCLEOTIDE SEQUENCE</scope>
    <source>
        <strain evidence="9">London</strain>
    </source>
</reference>
<feature type="chain" id="PRO_5004580927" description="Serine incorporator" evidence="7">
    <location>
        <begin position="20"/>
        <end position="437"/>
    </location>
</feature>
<dbReference type="InterPro" id="IPR005016">
    <property type="entry name" value="TDE1/TMS"/>
</dbReference>
<dbReference type="HOGENOM" id="CLU_029574_5_0_1"/>
<name>T1K1Y8_TETUR</name>
<dbReference type="PANTHER" id="PTHR10383">
    <property type="entry name" value="SERINE INCORPORATOR"/>
    <property type="match status" value="1"/>
</dbReference>
<dbReference type="GO" id="GO:0016020">
    <property type="term" value="C:membrane"/>
    <property type="evidence" value="ECO:0007669"/>
    <property type="project" value="UniProtKB-SubCell"/>
</dbReference>
<evidence type="ECO:0000313" key="9">
    <source>
        <dbReference type="Proteomes" id="UP000015104"/>
    </source>
</evidence>
<evidence type="ECO:0000256" key="3">
    <source>
        <dbReference type="ARBA" id="ARBA00022692"/>
    </source>
</evidence>
<proteinExistence type="inferred from homology"/>
<dbReference type="EMBL" id="CAEY01001358">
    <property type="status" value="NOT_ANNOTATED_CDS"/>
    <property type="molecule type" value="Genomic_DNA"/>
</dbReference>
<dbReference type="OrthoDB" id="5963193at2759"/>
<evidence type="ECO:0000256" key="6">
    <source>
        <dbReference type="SAM" id="Phobius"/>
    </source>
</evidence>
<comment type="subcellular location">
    <subcellularLocation>
        <location evidence="1">Membrane</location>
        <topology evidence="1">Multi-pass membrane protein</topology>
    </subcellularLocation>
</comment>
<dbReference type="STRING" id="32264.T1K1Y8"/>
<keyword evidence="7" id="KW-0732">Signal</keyword>